<sequence length="134" mass="14390">MSSRDSFSSVAVVGFMLFALFFGAGNLIFPVMLGQLSGENMILANAGFIVTGVGLPILGIFALAFSGKSDLQSLASRVHPLFALVFTVALYLSIGPLFAIPRTNTVSFEMGINPFLGNNDAFCRYFFIQSSFLL</sequence>
<dbReference type="GO" id="GO:0015820">
    <property type="term" value="P:L-leucine transport"/>
    <property type="evidence" value="ECO:0007669"/>
    <property type="project" value="TreeGrafter"/>
</dbReference>
<keyword evidence="8 9" id="KW-0472">Membrane</keyword>
<evidence type="ECO:0000256" key="3">
    <source>
        <dbReference type="ARBA" id="ARBA00022448"/>
    </source>
</evidence>
<evidence type="ECO:0000256" key="8">
    <source>
        <dbReference type="ARBA" id="ARBA00023136"/>
    </source>
</evidence>
<dbReference type="eggNOG" id="COG1114">
    <property type="taxonomic scope" value="Bacteria"/>
</dbReference>
<keyword evidence="7 9" id="KW-1133">Transmembrane helix</keyword>
<evidence type="ECO:0000256" key="1">
    <source>
        <dbReference type="ARBA" id="ARBA00004651"/>
    </source>
</evidence>
<dbReference type="InterPro" id="IPR004685">
    <property type="entry name" value="Brnchd-chn_aa_trnsp_Livcs"/>
</dbReference>
<evidence type="ECO:0000313" key="10">
    <source>
        <dbReference type="EMBL" id="GAE37665.1"/>
    </source>
</evidence>
<evidence type="ECO:0000256" key="9">
    <source>
        <dbReference type="RuleBase" id="RU362122"/>
    </source>
</evidence>
<dbReference type="AlphaFoldDB" id="W4QZV6"/>
<evidence type="ECO:0000313" key="11">
    <source>
        <dbReference type="Proteomes" id="UP000018896"/>
    </source>
</evidence>
<organism evidence="10 11">
    <name type="scientific">Halalkalibacter akibai (strain ATCC 43226 / DSM 21942 / CIP 109018 / JCM 9157 / 1139)</name>
    <name type="common">Bacillus akibai</name>
    <dbReference type="NCBI Taxonomy" id="1236973"/>
    <lineage>
        <taxon>Bacteria</taxon>
        <taxon>Bacillati</taxon>
        <taxon>Bacillota</taxon>
        <taxon>Bacilli</taxon>
        <taxon>Bacillales</taxon>
        <taxon>Bacillaceae</taxon>
        <taxon>Halalkalibacter</taxon>
    </lineage>
</organism>
<dbReference type="GO" id="GO:0005304">
    <property type="term" value="F:L-valine transmembrane transporter activity"/>
    <property type="evidence" value="ECO:0007669"/>
    <property type="project" value="TreeGrafter"/>
</dbReference>
<keyword evidence="4" id="KW-1003">Cell membrane</keyword>
<comment type="caution">
    <text evidence="10">The sequence shown here is derived from an EMBL/GenBank/DDBJ whole genome shotgun (WGS) entry which is preliminary data.</text>
</comment>
<comment type="function">
    <text evidence="9">Component of the transport system for branched-chain amino acids.</text>
</comment>
<evidence type="ECO:0000256" key="2">
    <source>
        <dbReference type="ARBA" id="ARBA00008540"/>
    </source>
</evidence>
<dbReference type="GO" id="GO:0015188">
    <property type="term" value="F:L-isoleucine transmembrane transporter activity"/>
    <property type="evidence" value="ECO:0007669"/>
    <property type="project" value="TreeGrafter"/>
</dbReference>
<evidence type="ECO:0000256" key="6">
    <source>
        <dbReference type="ARBA" id="ARBA00022970"/>
    </source>
</evidence>
<keyword evidence="11" id="KW-1185">Reference proteome</keyword>
<feature type="transmembrane region" description="Helical" evidence="9">
    <location>
        <begin position="41"/>
        <end position="66"/>
    </location>
</feature>
<keyword evidence="5 9" id="KW-0812">Transmembrane</keyword>
<dbReference type="GO" id="GO:0015190">
    <property type="term" value="F:L-leucine transmembrane transporter activity"/>
    <property type="evidence" value="ECO:0007669"/>
    <property type="project" value="TreeGrafter"/>
</dbReference>
<dbReference type="Pfam" id="PF05525">
    <property type="entry name" value="Branch_AA_trans"/>
    <property type="match status" value="1"/>
</dbReference>
<protein>
    <recommendedName>
        <fullName evidence="9">Branched-chain amino acid transport system carrier protein</fullName>
    </recommendedName>
</protein>
<comment type="subcellular location">
    <subcellularLocation>
        <location evidence="1 9">Cell membrane</location>
        <topology evidence="1 9">Multi-pass membrane protein</topology>
    </subcellularLocation>
</comment>
<evidence type="ECO:0000256" key="4">
    <source>
        <dbReference type="ARBA" id="ARBA00022475"/>
    </source>
</evidence>
<dbReference type="PANTHER" id="PTHR30588:SF0">
    <property type="entry name" value="BRANCHED-CHAIN AMINO ACID PERMEASE BRNQ"/>
    <property type="match status" value="1"/>
</dbReference>
<reference evidence="10 11" key="1">
    <citation type="journal article" date="2014" name="Genome Announc.">
        <title>Draft Genome Sequences of Three Alkaliphilic Bacillus Strains, Bacillus wakoensis JCM 9140T, Bacillus akibai JCM 9157T, and Bacillus hemicellulosilyticus JCM 9152T.</title>
        <authorList>
            <person name="Yuki M."/>
            <person name="Oshima K."/>
            <person name="Suda W."/>
            <person name="Oshida Y."/>
            <person name="Kitamura K."/>
            <person name="Iida T."/>
            <person name="Hattori M."/>
            <person name="Ohkuma M."/>
        </authorList>
    </citation>
    <scope>NUCLEOTIDE SEQUENCE [LARGE SCALE GENOMIC DNA]</scope>
    <source>
        <strain evidence="10 11">JCM 9157</strain>
    </source>
</reference>
<proteinExistence type="inferred from homology"/>
<keyword evidence="3 9" id="KW-0813">Transport</keyword>
<dbReference type="Proteomes" id="UP000018896">
    <property type="component" value="Unassembled WGS sequence"/>
</dbReference>
<dbReference type="GO" id="GO:0015818">
    <property type="term" value="P:isoleucine transport"/>
    <property type="evidence" value="ECO:0007669"/>
    <property type="project" value="TreeGrafter"/>
</dbReference>
<dbReference type="PANTHER" id="PTHR30588">
    <property type="entry name" value="BRANCHED-CHAIN AMINO ACID TRANSPORT SYSTEM 2 CARRIER PROTEIN"/>
    <property type="match status" value="1"/>
</dbReference>
<accession>W4QZV6</accession>
<dbReference type="EMBL" id="BAUV01000101">
    <property type="protein sequence ID" value="GAE37665.1"/>
    <property type="molecule type" value="Genomic_DNA"/>
</dbReference>
<name>W4QZV6_HALA3</name>
<evidence type="ECO:0000256" key="5">
    <source>
        <dbReference type="ARBA" id="ARBA00022692"/>
    </source>
</evidence>
<keyword evidence="6 9" id="KW-0029">Amino-acid transport</keyword>
<comment type="caution">
    <text evidence="9">Lacks conserved residue(s) required for the propagation of feature annotation.</text>
</comment>
<gene>
    <name evidence="10" type="ORF">JCM9157_4982</name>
</gene>
<evidence type="ECO:0000256" key="7">
    <source>
        <dbReference type="ARBA" id="ARBA00022989"/>
    </source>
</evidence>
<feature type="transmembrane region" description="Helical" evidence="9">
    <location>
        <begin position="78"/>
        <end position="100"/>
    </location>
</feature>
<dbReference type="GO" id="GO:0005886">
    <property type="term" value="C:plasma membrane"/>
    <property type="evidence" value="ECO:0007669"/>
    <property type="project" value="UniProtKB-SubCell"/>
</dbReference>
<comment type="similarity">
    <text evidence="2 9">Belongs to the branched chain amino acid transporter family.</text>
</comment>
<feature type="transmembrane region" description="Helical" evidence="9">
    <location>
        <begin position="6"/>
        <end position="29"/>
    </location>
</feature>